<accession>A0ABC9DU70</accession>
<dbReference type="InterPro" id="IPR002190">
    <property type="entry name" value="MHD_dom"/>
</dbReference>
<proteinExistence type="predicted"/>
<dbReference type="Pfam" id="PF01454">
    <property type="entry name" value="MAGE"/>
    <property type="match status" value="1"/>
</dbReference>
<dbReference type="Gene3D" id="1.10.10.1200">
    <property type="entry name" value="MAGE homology domain, winged helix WH1 motif"/>
    <property type="match status" value="1"/>
</dbReference>
<dbReference type="PANTHER" id="PTHR11736">
    <property type="entry name" value="MELANOMA-ASSOCIATED ANTIGEN MAGE ANTIGEN"/>
    <property type="match status" value="1"/>
</dbReference>
<dbReference type="InterPro" id="IPR037445">
    <property type="entry name" value="MAGE"/>
</dbReference>
<dbReference type="InterPro" id="IPR041899">
    <property type="entry name" value="MAGE_WH2"/>
</dbReference>
<dbReference type="SMART" id="SM01373">
    <property type="entry name" value="MAGE"/>
    <property type="match status" value="1"/>
</dbReference>
<reference evidence="2" key="1">
    <citation type="submission" date="2024-10" db="EMBL/GenBank/DDBJ databases">
        <authorList>
            <person name="Ryan C."/>
        </authorList>
    </citation>
    <scope>NUCLEOTIDE SEQUENCE [LARGE SCALE GENOMIC DNA]</scope>
</reference>
<keyword evidence="3" id="KW-1185">Reference proteome</keyword>
<evidence type="ECO:0000313" key="3">
    <source>
        <dbReference type="Proteomes" id="UP001497457"/>
    </source>
</evidence>
<evidence type="ECO:0000313" key="2">
    <source>
        <dbReference type="EMBL" id="CAL5045738.1"/>
    </source>
</evidence>
<dbReference type="EMBL" id="OZ075145">
    <property type="protein sequence ID" value="CAL5045738.1"/>
    <property type="molecule type" value="Genomic_DNA"/>
</dbReference>
<name>A0ABC9DU70_9POAL</name>
<protein>
    <recommendedName>
        <fullName evidence="1">MAGE domain-containing protein</fullName>
    </recommendedName>
</protein>
<sequence length="148" mass="17170">MATSAEFAQIDISKEEKDKLVAEVTRYMLFKTHQNYRQRALPTVVIKEARDRLAATFGYEMRELQRTRALAGRHSHKDLWHQLKRLGLNENDENHSVFGNNKQALELLVQQRYLLKEKLAGPEGHVVMYELAERALDETISGSLKDYV</sequence>
<dbReference type="InterPro" id="IPR041898">
    <property type="entry name" value="MAGE_WH1"/>
</dbReference>
<dbReference type="PANTHER" id="PTHR11736:SF14">
    <property type="entry name" value="NSE3 HOMOLOG, SMC5-SMC6 COMPLEX COMPONENT"/>
    <property type="match status" value="1"/>
</dbReference>
<feature type="domain" description="MAGE" evidence="1">
    <location>
        <begin position="24"/>
        <end position="144"/>
    </location>
</feature>
<dbReference type="Proteomes" id="UP001497457">
    <property type="component" value="Chromosome 35b"/>
</dbReference>
<dbReference type="AlphaFoldDB" id="A0ABC9DU70"/>
<organism evidence="2 3">
    <name type="scientific">Urochloa decumbens</name>
    <dbReference type="NCBI Taxonomy" id="240449"/>
    <lineage>
        <taxon>Eukaryota</taxon>
        <taxon>Viridiplantae</taxon>
        <taxon>Streptophyta</taxon>
        <taxon>Embryophyta</taxon>
        <taxon>Tracheophyta</taxon>
        <taxon>Spermatophyta</taxon>
        <taxon>Magnoliopsida</taxon>
        <taxon>Liliopsida</taxon>
        <taxon>Poales</taxon>
        <taxon>Poaceae</taxon>
        <taxon>PACMAD clade</taxon>
        <taxon>Panicoideae</taxon>
        <taxon>Panicodae</taxon>
        <taxon>Paniceae</taxon>
        <taxon>Melinidinae</taxon>
        <taxon>Urochloa</taxon>
    </lineage>
</organism>
<dbReference type="Gene3D" id="1.10.10.1210">
    <property type="entry name" value="MAGE homology domain, winged helix WH2 motif"/>
    <property type="match status" value="1"/>
</dbReference>
<evidence type="ECO:0000259" key="1">
    <source>
        <dbReference type="SMART" id="SM01373"/>
    </source>
</evidence>
<gene>
    <name evidence="2" type="ORF">URODEC1_LOCUS88990</name>
</gene>